<sequence length="243" mass="27687">MDLLTDLKSVIAGSVPLCVMAMPLRPPCPDDLNVLAPCNTFARWMHAMRYRFNFAVLLEGDCEGPYRLAGWRFVRFKHQALCNTVTITFSNLPELWELWFSAPNTLQWNLIAGRTLICPTLNGTSLAEGLMGRWASDQHLSINHPPMKNNLTKVPPALVNHFNLFENTDEWDKQCGWLCPGRWRYARDHEGVGCWTWGGMHKDFDEIDTILRRFSQSAFKWSLGNTCLNVHCSLSSRGALMAN</sequence>
<proteinExistence type="predicted"/>
<gene>
    <name evidence="1" type="ORF">C8F04DRAFT_1184540</name>
</gene>
<name>A0AAD6SRR6_9AGAR</name>
<protein>
    <submittedName>
        <fullName evidence="1">Uncharacterized protein</fullName>
    </submittedName>
</protein>
<accession>A0AAD6SRR6</accession>
<keyword evidence="2" id="KW-1185">Reference proteome</keyword>
<organism evidence="1 2">
    <name type="scientific">Mycena alexandri</name>
    <dbReference type="NCBI Taxonomy" id="1745969"/>
    <lineage>
        <taxon>Eukaryota</taxon>
        <taxon>Fungi</taxon>
        <taxon>Dikarya</taxon>
        <taxon>Basidiomycota</taxon>
        <taxon>Agaricomycotina</taxon>
        <taxon>Agaricomycetes</taxon>
        <taxon>Agaricomycetidae</taxon>
        <taxon>Agaricales</taxon>
        <taxon>Marasmiineae</taxon>
        <taxon>Mycenaceae</taxon>
        <taxon>Mycena</taxon>
    </lineage>
</organism>
<comment type="caution">
    <text evidence="1">The sequence shown here is derived from an EMBL/GenBank/DDBJ whole genome shotgun (WGS) entry which is preliminary data.</text>
</comment>
<dbReference type="AlphaFoldDB" id="A0AAD6SRR6"/>
<dbReference type="EMBL" id="JARJCM010000069">
    <property type="protein sequence ID" value="KAJ7032839.1"/>
    <property type="molecule type" value="Genomic_DNA"/>
</dbReference>
<evidence type="ECO:0000313" key="2">
    <source>
        <dbReference type="Proteomes" id="UP001218188"/>
    </source>
</evidence>
<dbReference type="Proteomes" id="UP001218188">
    <property type="component" value="Unassembled WGS sequence"/>
</dbReference>
<reference evidence="1" key="1">
    <citation type="submission" date="2023-03" db="EMBL/GenBank/DDBJ databases">
        <title>Massive genome expansion in bonnet fungi (Mycena s.s.) driven by repeated elements and novel gene families across ecological guilds.</title>
        <authorList>
            <consortium name="Lawrence Berkeley National Laboratory"/>
            <person name="Harder C.B."/>
            <person name="Miyauchi S."/>
            <person name="Viragh M."/>
            <person name="Kuo A."/>
            <person name="Thoen E."/>
            <person name="Andreopoulos B."/>
            <person name="Lu D."/>
            <person name="Skrede I."/>
            <person name="Drula E."/>
            <person name="Henrissat B."/>
            <person name="Morin E."/>
            <person name="Kohler A."/>
            <person name="Barry K."/>
            <person name="LaButti K."/>
            <person name="Morin E."/>
            <person name="Salamov A."/>
            <person name="Lipzen A."/>
            <person name="Mereny Z."/>
            <person name="Hegedus B."/>
            <person name="Baldrian P."/>
            <person name="Stursova M."/>
            <person name="Weitz H."/>
            <person name="Taylor A."/>
            <person name="Grigoriev I.V."/>
            <person name="Nagy L.G."/>
            <person name="Martin F."/>
            <person name="Kauserud H."/>
        </authorList>
    </citation>
    <scope>NUCLEOTIDE SEQUENCE</scope>
    <source>
        <strain evidence="1">CBHHK200</strain>
    </source>
</reference>
<evidence type="ECO:0000313" key="1">
    <source>
        <dbReference type="EMBL" id="KAJ7032839.1"/>
    </source>
</evidence>